<comment type="caution">
    <text evidence="10">The sequence shown here is derived from an EMBL/GenBank/DDBJ whole genome shotgun (WGS) entry which is preliminary data.</text>
</comment>
<evidence type="ECO:0000256" key="5">
    <source>
        <dbReference type="ARBA" id="ARBA00022989"/>
    </source>
</evidence>
<dbReference type="InterPro" id="IPR000175">
    <property type="entry name" value="Na/ntran_symport"/>
</dbReference>
<comment type="similarity">
    <text evidence="2">Belongs to the sodium:neurotransmitter symporter (SNF) (TC 2.A.22) family.</text>
</comment>
<gene>
    <name evidence="10" type="ORF">NP493_44g02026</name>
</gene>
<organism evidence="10 11">
    <name type="scientific">Ridgeia piscesae</name>
    <name type="common">Tubeworm</name>
    <dbReference type="NCBI Taxonomy" id="27915"/>
    <lineage>
        <taxon>Eukaryota</taxon>
        <taxon>Metazoa</taxon>
        <taxon>Spiralia</taxon>
        <taxon>Lophotrochozoa</taxon>
        <taxon>Annelida</taxon>
        <taxon>Polychaeta</taxon>
        <taxon>Sedentaria</taxon>
        <taxon>Canalipalpata</taxon>
        <taxon>Sabellida</taxon>
        <taxon>Siboglinidae</taxon>
        <taxon>Ridgeia</taxon>
    </lineage>
</organism>
<keyword evidence="11" id="KW-1185">Reference proteome</keyword>
<keyword evidence="6 9" id="KW-0472">Membrane</keyword>
<feature type="transmembrane region" description="Helical" evidence="9">
    <location>
        <begin position="46"/>
        <end position="73"/>
    </location>
</feature>
<dbReference type="GO" id="GO:0005886">
    <property type="term" value="C:plasma membrane"/>
    <property type="evidence" value="ECO:0007669"/>
    <property type="project" value="TreeGrafter"/>
</dbReference>
<feature type="transmembrane region" description="Helical" evidence="9">
    <location>
        <begin position="93"/>
        <end position="110"/>
    </location>
</feature>
<dbReference type="PROSITE" id="PS50267">
    <property type="entry name" value="NA_NEUROTRAN_SYMP_3"/>
    <property type="match status" value="1"/>
</dbReference>
<evidence type="ECO:0000313" key="11">
    <source>
        <dbReference type="Proteomes" id="UP001209878"/>
    </source>
</evidence>
<dbReference type="PRINTS" id="PR00176">
    <property type="entry name" value="NANEUSMPORT"/>
</dbReference>
<evidence type="ECO:0000256" key="1">
    <source>
        <dbReference type="ARBA" id="ARBA00004141"/>
    </source>
</evidence>
<proteinExistence type="inferred from homology"/>
<evidence type="ECO:0000256" key="7">
    <source>
        <dbReference type="ARBA" id="ARBA00023180"/>
    </source>
</evidence>
<dbReference type="PANTHER" id="PTHR11616">
    <property type="entry name" value="SODIUM/CHLORIDE DEPENDENT TRANSPORTER"/>
    <property type="match status" value="1"/>
</dbReference>
<dbReference type="PANTHER" id="PTHR11616:SF321">
    <property type="entry name" value="SODIUM-DEPENDENT NUTRIENT AMINO ACID TRANSPORTER 1-RELATED"/>
    <property type="match status" value="1"/>
</dbReference>
<name>A0AAD9PBZ8_RIDPI</name>
<keyword evidence="5 9" id="KW-1133">Transmembrane helix</keyword>
<dbReference type="EMBL" id="JAODUO010000044">
    <property type="protein sequence ID" value="KAK2191820.1"/>
    <property type="molecule type" value="Genomic_DNA"/>
</dbReference>
<dbReference type="SUPFAM" id="SSF161070">
    <property type="entry name" value="SNF-like"/>
    <property type="match status" value="1"/>
</dbReference>
<feature type="transmembrane region" description="Helical" evidence="9">
    <location>
        <begin position="12"/>
        <end position="34"/>
    </location>
</feature>
<evidence type="ECO:0000256" key="6">
    <source>
        <dbReference type="ARBA" id="ARBA00023136"/>
    </source>
</evidence>
<keyword evidence="8" id="KW-0915">Sodium</keyword>
<feature type="binding site" evidence="8">
    <location>
        <position position="197"/>
    </location>
    <ligand>
        <name>Na(+)</name>
        <dbReference type="ChEBI" id="CHEBI:29101"/>
        <label>1</label>
    </ligand>
</feature>
<accession>A0AAD9PBZ8</accession>
<feature type="binding site" evidence="8">
    <location>
        <position position="193"/>
    </location>
    <ligand>
        <name>Na(+)</name>
        <dbReference type="ChEBI" id="CHEBI:29101"/>
        <label>1</label>
    </ligand>
</feature>
<keyword evidence="3" id="KW-0813">Transport</keyword>
<dbReference type="GO" id="GO:0005283">
    <property type="term" value="F:amino acid:sodium symporter activity"/>
    <property type="evidence" value="ECO:0007669"/>
    <property type="project" value="TreeGrafter"/>
</dbReference>
<feature type="binding site" evidence="8">
    <location>
        <position position="96"/>
    </location>
    <ligand>
        <name>Na(+)</name>
        <dbReference type="ChEBI" id="CHEBI:29101"/>
        <label>1</label>
    </ligand>
</feature>
<evidence type="ECO:0000256" key="8">
    <source>
        <dbReference type="PIRSR" id="PIRSR600175-1"/>
    </source>
</evidence>
<dbReference type="Proteomes" id="UP001209878">
    <property type="component" value="Unassembled WGS sequence"/>
</dbReference>
<sequence length="217" mass="23794">MSDGIEHMGGISWKLSLCLLFCWVIVFLVLIKGISSLGKVVYFSSIFPYVLLTAMFVRGVTLEGASTGIIYYLKPDFSRLLDAKVWSQAATQIFYSLSTCAGGLIAMSSYNKFHNNCLRDAILVPVINCATSFYAGFVIFSVLGFMAVQKGVDVADVAASGPGLVFVVYPEGLTQMPIAPLWSVLFFFMLVTLGFSSQVSNRRGNRYNRIASQRLAN</sequence>
<evidence type="ECO:0000256" key="2">
    <source>
        <dbReference type="ARBA" id="ARBA00006459"/>
    </source>
</evidence>
<dbReference type="AlphaFoldDB" id="A0AAD9PBZ8"/>
<dbReference type="Pfam" id="PF00209">
    <property type="entry name" value="SNF"/>
    <property type="match status" value="1"/>
</dbReference>
<dbReference type="GO" id="GO:0046872">
    <property type="term" value="F:metal ion binding"/>
    <property type="evidence" value="ECO:0007669"/>
    <property type="project" value="UniProtKB-KW"/>
</dbReference>
<evidence type="ECO:0000313" key="10">
    <source>
        <dbReference type="EMBL" id="KAK2191820.1"/>
    </source>
</evidence>
<evidence type="ECO:0000256" key="4">
    <source>
        <dbReference type="ARBA" id="ARBA00022692"/>
    </source>
</evidence>
<dbReference type="InterPro" id="IPR037272">
    <property type="entry name" value="SNS_sf"/>
</dbReference>
<keyword evidence="4 9" id="KW-0812">Transmembrane</keyword>
<protein>
    <submittedName>
        <fullName evidence="10">Uncharacterized protein</fullName>
    </submittedName>
</protein>
<keyword evidence="8" id="KW-0479">Metal-binding</keyword>
<feature type="transmembrane region" description="Helical" evidence="9">
    <location>
        <begin position="178"/>
        <end position="196"/>
    </location>
</feature>
<evidence type="ECO:0000256" key="9">
    <source>
        <dbReference type="SAM" id="Phobius"/>
    </source>
</evidence>
<feature type="transmembrane region" description="Helical" evidence="9">
    <location>
        <begin position="122"/>
        <end position="148"/>
    </location>
</feature>
<feature type="binding site" evidence="8">
    <location>
        <position position="128"/>
    </location>
    <ligand>
        <name>Na(+)</name>
        <dbReference type="ChEBI" id="CHEBI:29101"/>
        <label>1</label>
    </ligand>
</feature>
<comment type="subcellular location">
    <subcellularLocation>
        <location evidence="1">Membrane</location>
        <topology evidence="1">Multi-pass membrane protein</topology>
    </subcellularLocation>
</comment>
<reference evidence="10" key="1">
    <citation type="journal article" date="2023" name="Mol. Biol. Evol.">
        <title>Third-Generation Sequencing Reveals the Adaptive Role of the Epigenome in Three Deep-Sea Polychaetes.</title>
        <authorList>
            <person name="Perez M."/>
            <person name="Aroh O."/>
            <person name="Sun Y."/>
            <person name="Lan Y."/>
            <person name="Juniper S.K."/>
            <person name="Young C.R."/>
            <person name="Angers B."/>
            <person name="Qian P.Y."/>
        </authorList>
    </citation>
    <scope>NUCLEOTIDE SEQUENCE</scope>
    <source>
        <strain evidence="10">R07B-5</strain>
    </source>
</reference>
<keyword evidence="7" id="KW-0325">Glycoprotein</keyword>
<dbReference type="GO" id="GO:0089718">
    <property type="term" value="P:amino acid import across plasma membrane"/>
    <property type="evidence" value="ECO:0007669"/>
    <property type="project" value="TreeGrafter"/>
</dbReference>
<evidence type="ECO:0000256" key="3">
    <source>
        <dbReference type="ARBA" id="ARBA00022448"/>
    </source>
</evidence>